<evidence type="ECO:0000313" key="2">
    <source>
        <dbReference type="Proteomes" id="UP000004277"/>
    </source>
</evidence>
<dbReference type="EMBL" id="AKCV02000026">
    <property type="protein sequence ID" value="TMS56821.1"/>
    <property type="molecule type" value="Genomic_DNA"/>
</dbReference>
<proteinExistence type="predicted"/>
<name>A0ACD3SKV1_9BURK</name>
<protein>
    <submittedName>
        <fullName evidence="1">DUF3318 domain-containing protein</fullName>
    </submittedName>
</protein>
<evidence type="ECO:0000313" key="1">
    <source>
        <dbReference type="EMBL" id="TMS56821.1"/>
    </source>
</evidence>
<reference evidence="1" key="1">
    <citation type="submission" date="2019-05" db="EMBL/GenBank/DDBJ databases">
        <title>Revised genome assembly of Burkholderiaceae (previously Ralstonia) sp. PBA.</title>
        <authorList>
            <person name="Gan H.M."/>
        </authorList>
    </citation>
    <scope>NUCLEOTIDE SEQUENCE</scope>
    <source>
        <strain evidence="1">PBA</strain>
    </source>
</reference>
<gene>
    <name evidence="1" type="ORF">MW7_017305</name>
</gene>
<dbReference type="Proteomes" id="UP000004277">
    <property type="component" value="Unassembled WGS sequence"/>
</dbReference>
<sequence>MTDLVPTQPPRPDGLPRMHGRLPLAVRKELLTTRAALERYDCAQSARDLRQSIHHVSSLSWLPSAVAPRNWLKLFGVARQFPYLSSAISLLATGLRVTPLRGVAWRLSKVGAVAGIAYGLYKMWVNRRDGDEGDPTF</sequence>
<organism evidence="1 2">
    <name type="scientific">Imbroritus primus</name>
    <dbReference type="NCBI Taxonomy" id="3058603"/>
    <lineage>
        <taxon>Bacteria</taxon>
        <taxon>Pseudomonadati</taxon>
        <taxon>Pseudomonadota</taxon>
        <taxon>Betaproteobacteria</taxon>
        <taxon>Burkholderiales</taxon>
        <taxon>Burkholderiaceae</taxon>
        <taxon>Imbroritus</taxon>
    </lineage>
</organism>
<keyword evidence="2" id="KW-1185">Reference proteome</keyword>
<comment type="caution">
    <text evidence="1">The sequence shown here is derived from an EMBL/GenBank/DDBJ whole genome shotgun (WGS) entry which is preliminary data.</text>
</comment>
<accession>A0ACD3SKV1</accession>